<evidence type="ECO:0000313" key="9">
    <source>
        <dbReference type="Proteomes" id="UP000035065"/>
    </source>
</evidence>
<evidence type="ECO:0000256" key="5">
    <source>
        <dbReference type="ARBA" id="ARBA00023315"/>
    </source>
</evidence>
<feature type="domain" description="Phospholipid/glycerol acyltransferase" evidence="7">
    <location>
        <begin position="93"/>
        <end position="205"/>
    </location>
</feature>
<comment type="caution">
    <text evidence="8">The sequence shown here is derived from an EMBL/GenBank/DDBJ whole genome shotgun (WGS) entry which is preliminary data.</text>
</comment>
<evidence type="ECO:0000256" key="6">
    <source>
        <dbReference type="SAM" id="Phobius"/>
    </source>
</evidence>
<keyword evidence="5 8" id="KW-0012">Acyltransferase</keyword>
<keyword evidence="6" id="KW-0812">Transmembrane</keyword>
<evidence type="ECO:0000313" key="8">
    <source>
        <dbReference type="EMBL" id="EGD56943.1"/>
    </source>
</evidence>
<gene>
    <name evidence="8" type="ORF">SCNU_01155</name>
</gene>
<reference evidence="8 9" key="1">
    <citation type="journal article" date="2011" name="J. Bacteriol.">
        <title>Draft Genome Sequence of Gordonia neofelifaecis NRRL B-59395, a Cholesterol-Degrading Actinomycete.</title>
        <authorList>
            <person name="Ge F."/>
            <person name="Li W."/>
            <person name="Chen G."/>
            <person name="Liu Y."/>
            <person name="Zhang G."/>
            <person name="Yong B."/>
            <person name="Wang Q."/>
            <person name="Wang N."/>
            <person name="Huang Z."/>
            <person name="Li W."/>
            <person name="Wang J."/>
            <person name="Wu C."/>
            <person name="Xie Q."/>
            <person name="Liu G."/>
        </authorList>
    </citation>
    <scope>NUCLEOTIDE SEQUENCE [LARGE SCALE GENOMIC DNA]</scope>
    <source>
        <strain evidence="8 9">NRRL B-59395</strain>
    </source>
</reference>
<keyword evidence="6" id="KW-1133">Transmembrane helix</keyword>
<dbReference type="PANTHER" id="PTHR10434">
    <property type="entry name" value="1-ACYL-SN-GLYCEROL-3-PHOSPHATE ACYLTRANSFERASE"/>
    <property type="match status" value="1"/>
</dbReference>
<dbReference type="GO" id="GO:0003841">
    <property type="term" value="F:1-acylglycerol-3-phosphate O-acyltransferase activity"/>
    <property type="evidence" value="ECO:0007669"/>
    <property type="project" value="TreeGrafter"/>
</dbReference>
<dbReference type="CDD" id="cd07989">
    <property type="entry name" value="LPLAT_AGPAT-like"/>
    <property type="match status" value="1"/>
</dbReference>
<dbReference type="SUPFAM" id="SSF69593">
    <property type="entry name" value="Glycerol-3-phosphate (1)-acyltransferase"/>
    <property type="match status" value="1"/>
</dbReference>
<feature type="transmembrane region" description="Helical" evidence="6">
    <location>
        <begin position="33"/>
        <end position="53"/>
    </location>
</feature>
<dbReference type="InterPro" id="IPR002123">
    <property type="entry name" value="Plipid/glycerol_acylTrfase"/>
</dbReference>
<evidence type="ECO:0000256" key="2">
    <source>
        <dbReference type="ARBA" id="ARBA00022516"/>
    </source>
</evidence>
<evidence type="ECO:0000259" key="7">
    <source>
        <dbReference type="SMART" id="SM00563"/>
    </source>
</evidence>
<dbReference type="EMBL" id="AEUD01000001">
    <property type="protein sequence ID" value="EGD56943.1"/>
    <property type="molecule type" value="Genomic_DNA"/>
</dbReference>
<evidence type="ECO:0000256" key="3">
    <source>
        <dbReference type="ARBA" id="ARBA00022679"/>
    </source>
</evidence>
<dbReference type="RefSeq" id="WP_009677508.1">
    <property type="nucleotide sequence ID" value="NZ_AEUD01000001.1"/>
</dbReference>
<dbReference type="PANTHER" id="PTHR10434:SF64">
    <property type="entry name" value="1-ACYL-SN-GLYCEROL-3-PHOSPHATE ACYLTRANSFERASE-RELATED"/>
    <property type="match status" value="1"/>
</dbReference>
<feature type="transmembrane region" description="Helical" evidence="6">
    <location>
        <begin position="92"/>
        <end position="114"/>
    </location>
</feature>
<keyword evidence="9" id="KW-1185">Reference proteome</keyword>
<proteinExistence type="predicted"/>
<accession>F1YEW0</accession>
<comment type="pathway">
    <text evidence="1">Lipid metabolism.</text>
</comment>
<protein>
    <submittedName>
        <fullName evidence="8">Lyso-ornithine lipid acyltransferase</fullName>
    </submittedName>
</protein>
<dbReference type="OrthoDB" id="5184723at2"/>
<name>F1YEW0_9ACTN</name>
<evidence type="ECO:0000256" key="4">
    <source>
        <dbReference type="ARBA" id="ARBA00023098"/>
    </source>
</evidence>
<dbReference type="SMART" id="SM00563">
    <property type="entry name" value="PlsC"/>
    <property type="match status" value="1"/>
</dbReference>
<keyword evidence="2" id="KW-0444">Lipid biosynthesis</keyword>
<dbReference type="Pfam" id="PF01553">
    <property type="entry name" value="Acyltransferase"/>
    <property type="match status" value="1"/>
</dbReference>
<dbReference type="STRING" id="644548.SCNU_01155"/>
<sequence>METGAWMPVSPCGAHCVHTRARPASPLRSGLRLAALGLIGPVILAAGLLTVLCPRAMRHGYWRGSARVALRAMGVMLEIDDRRPRDARRVRGALMVANHISFLDIVALACVAPARFVAKREVLQMPGFGPVARLFGVLPHRRGDLRRLPPMIDRVTGILDRGRPVAVFPEGTTWCGTASGRFRPAFFQAAIDAGVPILPVRLVYSDDGSRTTMPGFLGEDTVGTTLSRIVRSRRLRITVTVFDMQLPVGDRGSLASAAQMLIVPAEPIEALREFEVDLDDPVRLPA</sequence>
<evidence type="ECO:0000256" key="1">
    <source>
        <dbReference type="ARBA" id="ARBA00005189"/>
    </source>
</evidence>
<keyword evidence="6" id="KW-0472">Membrane</keyword>
<dbReference type="GO" id="GO:0006654">
    <property type="term" value="P:phosphatidic acid biosynthetic process"/>
    <property type="evidence" value="ECO:0007669"/>
    <property type="project" value="TreeGrafter"/>
</dbReference>
<dbReference type="Proteomes" id="UP000035065">
    <property type="component" value="Unassembled WGS sequence"/>
</dbReference>
<dbReference type="eggNOG" id="COG0204">
    <property type="taxonomic scope" value="Bacteria"/>
</dbReference>
<dbReference type="AlphaFoldDB" id="F1YEW0"/>
<organism evidence="8 9">
    <name type="scientific">Gordonia neofelifaecis NRRL B-59395</name>
    <dbReference type="NCBI Taxonomy" id="644548"/>
    <lineage>
        <taxon>Bacteria</taxon>
        <taxon>Bacillati</taxon>
        <taxon>Actinomycetota</taxon>
        <taxon>Actinomycetes</taxon>
        <taxon>Mycobacteriales</taxon>
        <taxon>Gordoniaceae</taxon>
        <taxon>Gordonia</taxon>
    </lineage>
</organism>
<keyword evidence="3 8" id="KW-0808">Transferase</keyword>
<keyword evidence="4" id="KW-0443">Lipid metabolism</keyword>